<evidence type="ECO:0000313" key="5">
    <source>
        <dbReference type="Proteomes" id="UP000824037"/>
    </source>
</evidence>
<dbReference type="Proteomes" id="UP000824037">
    <property type="component" value="Unassembled WGS sequence"/>
</dbReference>
<organism evidence="4 5">
    <name type="scientific">Candidatus Ruania gallistercoris</name>
    <dbReference type="NCBI Taxonomy" id="2838746"/>
    <lineage>
        <taxon>Bacteria</taxon>
        <taxon>Bacillati</taxon>
        <taxon>Actinomycetota</taxon>
        <taxon>Actinomycetes</taxon>
        <taxon>Micrococcales</taxon>
        <taxon>Ruaniaceae</taxon>
        <taxon>Ruania</taxon>
    </lineage>
</organism>
<gene>
    <name evidence="4" type="ORF">H9815_08935</name>
</gene>
<dbReference type="InterPro" id="IPR050261">
    <property type="entry name" value="FrsA_esterase"/>
</dbReference>
<dbReference type="GO" id="GO:0008236">
    <property type="term" value="F:serine-type peptidase activity"/>
    <property type="evidence" value="ECO:0007669"/>
    <property type="project" value="InterPro"/>
</dbReference>
<comment type="caution">
    <text evidence="4">The sequence shown here is derived from an EMBL/GenBank/DDBJ whole genome shotgun (WGS) entry which is preliminary data.</text>
</comment>
<proteinExistence type="inferred from homology"/>
<dbReference type="PANTHER" id="PTHR22946">
    <property type="entry name" value="DIENELACTONE HYDROLASE DOMAIN-CONTAINING PROTEIN-RELATED"/>
    <property type="match status" value="1"/>
</dbReference>
<evidence type="ECO:0000256" key="2">
    <source>
        <dbReference type="ARBA" id="ARBA00022801"/>
    </source>
</evidence>
<dbReference type="Gene3D" id="3.40.50.1820">
    <property type="entry name" value="alpha/beta hydrolase"/>
    <property type="match status" value="1"/>
</dbReference>
<dbReference type="PANTHER" id="PTHR22946:SF9">
    <property type="entry name" value="POLYKETIDE TRANSFERASE AF380"/>
    <property type="match status" value="1"/>
</dbReference>
<dbReference type="SUPFAM" id="SSF53474">
    <property type="entry name" value="alpha/beta-Hydrolases"/>
    <property type="match status" value="1"/>
</dbReference>
<comment type="similarity">
    <text evidence="1">Belongs to the AB hydrolase superfamily.</text>
</comment>
<keyword evidence="2" id="KW-0378">Hydrolase</keyword>
<accession>A0A9D2EEE9</accession>
<dbReference type="AlphaFoldDB" id="A0A9D2EEE9"/>
<reference evidence="4" key="1">
    <citation type="journal article" date="2021" name="PeerJ">
        <title>Extensive microbial diversity within the chicken gut microbiome revealed by metagenomics and culture.</title>
        <authorList>
            <person name="Gilroy R."/>
            <person name="Ravi A."/>
            <person name="Getino M."/>
            <person name="Pursley I."/>
            <person name="Horton D.L."/>
            <person name="Alikhan N.F."/>
            <person name="Baker D."/>
            <person name="Gharbi K."/>
            <person name="Hall N."/>
            <person name="Watson M."/>
            <person name="Adriaenssens E.M."/>
            <person name="Foster-Nyarko E."/>
            <person name="Jarju S."/>
            <person name="Secka A."/>
            <person name="Antonio M."/>
            <person name="Oren A."/>
            <person name="Chaudhuri R.R."/>
            <person name="La Ragione R."/>
            <person name="Hildebrand F."/>
            <person name="Pallen M.J."/>
        </authorList>
    </citation>
    <scope>NUCLEOTIDE SEQUENCE</scope>
    <source>
        <strain evidence="4">ChiGjej4B4-7305</strain>
    </source>
</reference>
<evidence type="ECO:0000313" key="4">
    <source>
        <dbReference type="EMBL" id="HIZ35890.1"/>
    </source>
</evidence>
<dbReference type="InterPro" id="IPR001375">
    <property type="entry name" value="Peptidase_S9_cat"/>
</dbReference>
<dbReference type="InterPro" id="IPR029058">
    <property type="entry name" value="AB_hydrolase_fold"/>
</dbReference>
<dbReference type="GO" id="GO:0052689">
    <property type="term" value="F:carboxylic ester hydrolase activity"/>
    <property type="evidence" value="ECO:0007669"/>
    <property type="project" value="UniProtKB-ARBA"/>
</dbReference>
<name>A0A9D2EEE9_9MICO</name>
<evidence type="ECO:0000259" key="3">
    <source>
        <dbReference type="Pfam" id="PF00326"/>
    </source>
</evidence>
<evidence type="ECO:0000256" key="1">
    <source>
        <dbReference type="ARBA" id="ARBA00008645"/>
    </source>
</evidence>
<dbReference type="Pfam" id="PF00326">
    <property type="entry name" value="Peptidase_S9"/>
    <property type="match status" value="1"/>
</dbReference>
<protein>
    <submittedName>
        <fullName evidence="4">Prolyl oligopeptidase family serine peptidase</fullName>
    </submittedName>
</protein>
<dbReference type="GO" id="GO:0006508">
    <property type="term" value="P:proteolysis"/>
    <property type="evidence" value="ECO:0007669"/>
    <property type="project" value="InterPro"/>
</dbReference>
<reference evidence="4" key="2">
    <citation type="submission" date="2021-04" db="EMBL/GenBank/DDBJ databases">
        <authorList>
            <person name="Gilroy R."/>
        </authorList>
    </citation>
    <scope>NUCLEOTIDE SEQUENCE</scope>
    <source>
        <strain evidence="4">ChiGjej4B4-7305</strain>
    </source>
</reference>
<dbReference type="EMBL" id="DXBY01000153">
    <property type="protein sequence ID" value="HIZ35890.1"/>
    <property type="molecule type" value="Genomic_DNA"/>
</dbReference>
<sequence length="315" mass="34429">MTSDARSVRVQWWRDWLGAERDPRGTWSLHPRPDNPEGWQDADLVLHSYGTDLGARLLRPVPTGRQQRSPVVIVPFYETATLVGEPCLRTAQRPPDRPTQAYAVELARRGVAALAVPWWFEQMAAGSPARNLAERYGPPAAAHAAAQDRTALGRSIADLFLAVDALLDQDWVDPERIGVHGHSLGGKLALHLAALDDRVAAGVAHEPGLGLQHSNWDAPWYLGTHLPEEVDHDELLGLVAPRPFLIGAGGDSDGEHNADLVRRAADWWPAGQGPQVLRHEHGHPLTEEVLSRTISWLAEALQRPDASRPPAPPAA</sequence>
<feature type="domain" description="Peptidase S9 prolyl oligopeptidase catalytic" evidence="3">
    <location>
        <begin position="154"/>
        <end position="217"/>
    </location>
</feature>